<dbReference type="Gene3D" id="3.40.50.200">
    <property type="entry name" value="Peptidase S8/S53 domain"/>
    <property type="match status" value="1"/>
</dbReference>
<dbReference type="GO" id="GO:0004252">
    <property type="term" value="F:serine-type endopeptidase activity"/>
    <property type="evidence" value="ECO:0007669"/>
    <property type="project" value="InterPro"/>
</dbReference>
<gene>
    <name evidence="2" type="ORF">DA73_0219940</name>
</gene>
<reference evidence="2" key="1">
    <citation type="journal article" date="2015" name="Genome Announc.">
        <title>Draft Genome Sequence of Tolypothrix boutellei Strain VB521301.</title>
        <authorList>
            <person name="Chandrababunaidu M.M."/>
            <person name="Singh D."/>
            <person name="Sen D."/>
            <person name="Bhan S."/>
            <person name="Das S."/>
            <person name="Gupta A."/>
            <person name="Adhikary S.P."/>
            <person name="Tripathy S."/>
        </authorList>
    </citation>
    <scope>NUCLEOTIDE SEQUENCE</scope>
    <source>
        <strain evidence="2">VB521301</strain>
    </source>
</reference>
<protein>
    <recommendedName>
        <fullName evidence="3">Peptidase S8/S53 domain-containing protein</fullName>
    </recommendedName>
</protein>
<evidence type="ECO:0008006" key="3">
    <source>
        <dbReference type="Google" id="ProtNLM"/>
    </source>
</evidence>
<dbReference type="AlphaFoldDB" id="A0A0C1NDC5"/>
<dbReference type="PANTHER" id="PTHR43399:SF4">
    <property type="entry name" value="CELL WALL-ASSOCIATED PROTEASE"/>
    <property type="match status" value="1"/>
</dbReference>
<dbReference type="STRING" id="1479485.DA73_0219940"/>
<dbReference type="SUPFAM" id="SSF52743">
    <property type="entry name" value="Subtilisin-like"/>
    <property type="match status" value="1"/>
</dbReference>
<accession>A0A0C1NDC5</accession>
<dbReference type="EMBL" id="JHEG02000048">
    <property type="protein sequence ID" value="KIE10761.1"/>
    <property type="molecule type" value="Genomic_DNA"/>
</dbReference>
<evidence type="ECO:0000256" key="1">
    <source>
        <dbReference type="ARBA" id="ARBA00011073"/>
    </source>
</evidence>
<dbReference type="OrthoDB" id="5437273at2"/>
<comment type="similarity">
    <text evidence="1">Belongs to the peptidase S8 family.</text>
</comment>
<proteinExistence type="inferred from homology"/>
<sequence length="73" mass="7571">MASPAVAGAAALIRQYFTEGWYPSGSPTPADAIVPTGALLRSMLINAGQDMTGGAGYPGDRENWGRIKLGFTV</sequence>
<dbReference type="InterPro" id="IPR051048">
    <property type="entry name" value="Peptidase_S8/S53_subtilisin"/>
</dbReference>
<organism evidence="2">
    <name type="scientific">Tolypothrix bouteillei VB521301</name>
    <dbReference type="NCBI Taxonomy" id="1479485"/>
    <lineage>
        <taxon>Bacteria</taxon>
        <taxon>Bacillati</taxon>
        <taxon>Cyanobacteriota</taxon>
        <taxon>Cyanophyceae</taxon>
        <taxon>Nostocales</taxon>
        <taxon>Tolypothrichaceae</taxon>
        <taxon>Tolypothrix</taxon>
    </lineage>
</organism>
<dbReference type="GO" id="GO:0006508">
    <property type="term" value="P:proteolysis"/>
    <property type="evidence" value="ECO:0007669"/>
    <property type="project" value="InterPro"/>
</dbReference>
<comment type="caution">
    <text evidence="2">The sequence shown here is derived from an EMBL/GenBank/DDBJ whole genome shotgun (WGS) entry which is preliminary data.</text>
</comment>
<dbReference type="InterPro" id="IPR036852">
    <property type="entry name" value="Peptidase_S8/S53_dom_sf"/>
</dbReference>
<dbReference type="PANTHER" id="PTHR43399">
    <property type="entry name" value="SUBTILISIN-RELATED"/>
    <property type="match status" value="1"/>
</dbReference>
<name>A0A0C1NDC5_9CYAN</name>
<evidence type="ECO:0000313" key="2">
    <source>
        <dbReference type="EMBL" id="KIE10761.1"/>
    </source>
</evidence>